<dbReference type="InterPro" id="IPR002347">
    <property type="entry name" value="SDR_fam"/>
</dbReference>
<dbReference type="Proteomes" id="UP001642520">
    <property type="component" value="Unassembled WGS sequence"/>
</dbReference>
<evidence type="ECO:0000256" key="2">
    <source>
        <dbReference type="RuleBase" id="RU000363"/>
    </source>
</evidence>
<name>A0ABP1P7G6_XYLVO</name>
<proteinExistence type="inferred from homology"/>
<reference evidence="3 4" key="1">
    <citation type="submission" date="2024-08" db="EMBL/GenBank/DDBJ databases">
        <authorList>
            <person name="Will J Nash"/>
            <person name="Angela Man"/>
            <person name="Seanna McTaggart"/>
            <person name="Kendall Baker"/>
            <person name="Tom Barker"/>
            <person name="Leah Catchpole"/>
            <person name="Alex Durrant"/>
            <person name="Karim Gharbi"/>
            <person name="Naomi Irish"/>
            <person name="Gemy Kaithakottil"/>
            <person name="Debby Ku"/>
            <person name="Aaliyah Providence"/>
            <person name="Felix Shaw"/>
            <person name="David Swarbreck"/>
            <person name="Chris Watkins"/>
            <person name="Ann M. McCartney"/>
            <person name="Giulio Formenti"/>
            <person name="Alice Mouton"/>
            <person name="Noel Vella"/>
            <person name="Bjorn M von Reumont"/>
            <person name="Adriana Vella"/>
            <person name="Wilfried Haerty"/>
        </authorList>
    </citation>
    <scope>NUCLEOTIDE SEQUENCE [LARGE SCALE GENOMIC DNA]</scope>
</reference>
<evidence type="ECO:0000313" key="4">
    <source>
        <dbReference type="Proteomes" id="UP001642520"/>
    </source>
</evidence>
<evidence type="ECO:0000256" key="1">
    <source>
        <dbReference type="ARBA" id="ARBA00023002"/>
    </source>
</evidence>
<comment type="similarity">
    <text evidence="2">Belongs to the short-chain dehydrogenases/reductases (SDR) family.</text>
</comment>
<dbReference type="PANTHER" id="PTHR43157:SF73">
    <property type="entry name" value="WW DOMAIN-CONTAINING OXIDOREDUCTASE-LIKE PROTEIN"/>
    <property type="match status" value="1"/>
</dbReference>
<gene>
    <name evidence="3" type="ORF">XYLVIOL_LOCUS9274</name>
</gene>
<keyword evidence="4" id="KW-1185">Reference proteome</keyword>
<evidence type="ECO:0008006" key="5">
    <source>
        <dbReference type="Google" id="ProtNLM"/>
    </source>
</evidence>
<dbReference type="Pfam" id="PF00106">
    <property type="entry name" value="adh_short"/>
    <property type="match status" value="1"/>
</dbReference>
<comment type="caution">
    <text evidence="3">The sequence shown here is derived from an EMBL/GenBank/DDBJ whole genome shotgun (WGS) entry which is preliminary data.</text>
</comment>
<dbReference type="SUPFAM" id="SSF51735">
    <property type="entry name" value="NAD(P)-binding Rossmann-fold domains"/>
    <property type="match status" value="1"/>
</dbReference>
<accession>A0ABP1P7G6</accession>
<dbReference type="PRINTS" id="PR00081">
    <property type="entry name" value="GDHRDH"/>
</dbReference>
<organism evidence="3 4">
    <name type="scientific">Xylocopa violacea</name>
    <name type="common">Violet carpenter bee</name>
    <name type="synonym">Apis violacea</name>
    <dbReference type="NCBI Taxonomy" id="135666"/>
    <lineage>
        <taxon>Eukaryota</taxon>
        <taxon>Metazoa</taxon>
        <taxon>Ecdysozoa</taxon>
        <taxon>Arthropoda</taxon>
        <taxon>Hexapoda</taxon>
        <taxon>Insecta</taxon>
        <taxon>Pterygota</taxon>
        <taxon>Neoptera</taxon>
        <taxon>Endopterygota</taxon>
        <taxon>Hymenoptera</taxon>
        <taxon>Apocrita</taxon>
        <taxon>Aculeata</taxon>
        <taxon>Apoidea</taxon>
        <taxon>Anthophila</taxon>
        <taxon>Apidae</taxon>
        <taxon>Xylocopa</taxon>
        <taxon>Xylocopa</taxon>
    </lineage>
</organism>
<dbReference type="CDD" id="cd05327">
    <property type="entry name" value="retinol-DH_like_SDR_c_like"/>
    <property type="match status" value="1"/>
</dbReference>
<protein>
    <recommendedName>
        <fullName evidence="5">Retinol dehydrogenase 12-like</fullName>
    </recommendedName>
</protein>
<dbReference type="PRINTS" id="PR00080">
    <property type="entry name" value="SDRFAMILY"/>
</dbReference>
<evidence type="ECO:0000313" key="3">
    <source>
        <dbReference type="EMBL" id="CAL7949213.1"/>
    </source>
</evidence>
<sequence>MEGERERQIVRNMRFFSSSCRSNVRLPGKTVVVTGANCGIGKETAKDLYRRGARVILACRDTNKAKEAVNDIKERCSRDSENDSRNQPGELEICQLNLSDLKSVRKCAQHLLSTESAIHILINNAGTFLHPFEKTADGFETHFQVNHLSHFLFTLLLLPKIRESGPGCRIINVSSLAHKAGDINFEDINSERSYSSIKAYAQSKLANILFTKELDNKLRAAGIQNINVYTLHPGVVSTNLARHVDRTIFRGAESMWKIVTPFVKTAKQGSQTSIYCAVDDKVGNESGLYYDNCKAVRPSARARNPELAKKLWKYSCEVLGLPNDMELEELLRTLSREEAEQ</sequence>
<dbReference type="Gene3D" id="3.40.50.720">
    <property type="entry name" value="NAD(P)-binding Rossmann-like Domain"/>
    <property type="match status" value="1"/>
</dbReference>
<keyword evidence="1" id="KW-0560">Oxidoreductase</keyword>
<dbReference type="InterPro" id="IPR036291">
    <property type="entry name" value="NAD(P)-bd_dom_sf"/>
</dbReference>
<dbReference type="EMBL" id="CAXAJV020001299">
    <property type="protein sequence ID" value="CAL7949213.1"/>
    <property type="molecule type" value="Genomic_DNA"/>
</dbReference>
<dbReference type="PANTHER" id="PTHR43157">
    <property type="entry name" value="PHOSPHATIDYLINOSITOL-GLYCAN BIOSYNTHESIS CLASS F PROTEIN-RELATED"/>
    <property type="match status" value="1"/>
</dbReference>